<feature type="chain" id="PRO_5025605171" evidence="1">
    <location>
        <begin position="21"/>
        <end position="206"/>
    </location>
</feature>
<dbReference type="Proteomes" id="UP000800096">
    <property type="component" value="Unassembled WGS sequence"/>
</dbReference>
<keyword evidence="3" id="KW-1185">Reference proteome</keyword>
<reference evidence="2" key="1">
    <citation type="journal article" date="2020" name="Stud. Mycol.">
        <title>101 Dothideomycetes genomes: a test case for predicting lifestyles and emergence of pathogens.</title>
        <authorList>
            <person name="Haridas S."/>
            <person name="Albert R."/>
            <person name="Binder M."/>
            <person name="Bloem J."/>
            <person name="Labutti K."/>
            <person name="Salamov A."/>
            <person name="Andreopoulos B."/>
            <person name="Baker S."/>
            <person name="Barry K."/>
            <person name="Bills G."/>
            <person name="Bluhm B."/>
            <person name="Cannon C."/>
            <person name="Castanera R."/>
            <person name="Culley D."/>
            <person name="Daum C."/>
            <person name="Ezra D."/>
            <person name="Gonzalez J."/>
            <person name="Henrissat B."/>
            <person name="Kuo A."/>
            <person name="Liang C."/>
            <person name="Lipzen A."/>
            <person name="Lutzoni F."/>
            <person name="Magnuson J."/>
            <person name="Mondo S."/>
            <person name="Nolan M."/>
            <person name="Ohm R."/>
            <person name="Pangilinan J."/>
            <person name="Park H.-J."/>
            <person name="Ramirez L."/>
            <person name="Alfaro M."/>
            <person name="Sun H."/>
            <person name="Tritt A."/>
            <person name="Yoshinaga Y."/>
            <person name="Zwiers L.-H."/>
            <person name="Turgeon B."/>
            <person name="Goodwin S."/>
            <person name="Spatafora J."/>
            <person name="Crous P."/>
            <person name="Grigoriev I."/>
        </authorList>
    </citation>
    <scope>NUCLEOTIDE SEQUENCE</scope>
    <source>
        <strain evidence="2">HMLAC05119</strain>
    </source>
</reference>
<dbReference type="AlphaFoldDB" id="A0A6A5QUN4"/>
<evidence type="ECO:0000313" key="3">
    <source>
        <dbReference type="Proteomes" id="UP000800096"/>
    </source>
</evidence>
<proteinExistence type="predicted"/>
<name>A0A6A5QUN4_AMPQU</name>
<organism evidence="2 3">
    <name type="scientific">Ampelomyces quisqualis</name>
    <name type="common">Powdery mildew agent</name>
    <dbReference type="NCBI Taxonomy" id="50730"/>
    <lineage>
        <taxon>Eukaryota</taxon>
        <taxon>Fungi</taxon>
        <taxon>Dikarya</taxon>
        <taxon>Ascomycota</taxon>
        <taxon>Pezizomycotina</taxon>
        <taxon>Dothideomycetes</taxon>
        <taxon>Pleosporomycetidae</taxon>
        <taxon>Pleosporales</taxon>
        <taxon>Pleosporineae</taxon>
        <taxon>Phaeosphaeriaceae</taxon>
        <taxon>Ampelomyces</taxon>
    </lineage>
</organism>
<dbReference type="EMBL" id="ML979134">
    <property type="protein sequence ID" value="KAF1917647.1"/>
    <property type="molecule type" value="Genomic_DNA"/>
</dbReference>
<keyword evidence="1" id="KW-0732">Signal</keyword>
<dbReference type="OrthoDB" id="5409353at2759"/>
<accession>A0A6A5QUN4</accession>
<gene>
    <name evidence="2" type="ORF">BDU57DRAFT_528225</name>
</gene>
<evidence type="ECO:0000256" key="1">
    <source>
        <dbReference type="SAM" id="SignalP"/>
    </source>
</evidence>
<sequence>MRLSAAMSAVAAAVAAQVASQPLSNEADSDAPRYLQDLEVPEANKSYGVKLKCAGCLFAVKDPNQKEKAILTLQPVPPYFSTQQLPANITIDQMNSVGRAEACPDFGSAAQEEQLFIEGVQIVKRANRVQSYRMKCGRLAMVQTSYDPSEWDEYGKYGTSARLQKLVFGTATSGPSDAEIALLSTSCKDAPPAYAETPLPKMEEYD</sequence>
<feature type="signal peptide" evidence="1">
    <location>
        <begin position="1"/>
        <end position="20"/>
    </location>
</feature>
<protein>
    <submittedName>
        <fullName evidence="2">Uncharacterized protein</fullName>
    </submittedName>
</protein>
<evidence type="ECO:0000313" key="2">
    <source>
        <dbReference type="EMBL" id="KAF1917647.1"/>
    </source>
</evidence>